<evidence type="ECO:0008006" key="3">
    <source>
        <dbReference type="Google" id="ProtNLM"/>
    </source>
</evidence>
<dbReference type="SUPFAM" id="SSF82185">
    <property type="entry name" value="Histone H3 K4-specific methyltransferase SET7/9 N-terminal domain"/>
    <property type="match status" value="1"/>
</dbReference>
<dbReference type="EMBL" id="JTDW01000001">
    <property type="protein sequence ID" value="KJD37007.1"/>
    <property type="molecule type" value="Genomic_DNA"/>
</dbReference>
<evidence type="ECO:0000313" key="2">
    <source>
        <dbReference type="Proteomes" id="UP000032578"/>
    </source>
</evidence>
<accession>A0A0D7WGX8</accession>
<dbReference type="AlphaFoldDB" id="A0A0D7WGX8"/>
<proteinExistence type="predicted"/>
<dbReference type="Pfam" id="PF07661">
    <property type="entry name" value="MORN_2"/>
    <property type="match status" value="1"/>
</dbReference>
<reference evidence="1 2" key="1">
    <citation type="submission" date="2014-11" db="EMBL/GenBank/DDBJ databases">
        <title>Tamlana sedimentorum sp. nov., isolated from shallow sand sediments of the Sea of Japan.</title>
        <authorList>
            <person name="Romanenko L.A."/>
        </authorList>
    </citation>
    <scope>NUCLEOTIDE SEQUENCE [LARGE SCALE GENOMIC DNA]</scope>
    <source>
        <strain evidence="1 2">JCM 19808</strain>
    </source>
</reference>
<organism evidence="1 2">
    <name type="scientific">Neotamlana sedimentorum</name>
    <dbReference type="NCBI Taxonomy" id="1435349"/>
    <lineage>
        <taxon>Bacteria</taxon>
        <taxon>Pseudomonadati</taxon>
        <taxon>Bacteroidota</taxon>
        <taxon>Flavobacteriia</taxon>
        <taxon>Flavobacteriales</taxon>
        <taxon>Flavobacteriaceae</taxon>
        <taxon>Neotamlana</taxon>
    </lineage>
</organism>
<dbReference type="PATRIC" id="fig|1435349.4.peg.140"/>
<dbReference type="Proteomes" id="UP000032578">
    <property type="component" value="Unassembled WGS sequence"/>
</dbReference>
<dbReference type="RefSeq" id="WP_044631003.1">
    <property type="nucleotide sequence ID" value="NZ_JTDW01000001.1"/>
</dbReference>
<dbReference type="OrthoDB" id="1223552at2"/>
<dbReference type="InterPro" id="IPR011652">
    <property type="entry name" value="MORN_2"/>
</dbReference>
<dbReference type="Gene3D" id="3.90.930.1">
    <property type="match status" value="1"/>
</dbReference>
<sequence>MRFLFFISLICNIAIAQKQYQKTYFDNGNLKSAGWVDSSNNKIDYWKTFYKNGNLKEAGHYKNNKRTKFWVFYNDAGTKTSEGHYNNNQKINWWVFYDKNGNMNHKCQLKNNKKNGYCLMYKNKKLVSAAKYSLGKKIKEWTDFSSFTKENSLRDLNNGN</sequence>
<protein>
    <recommendedName>
        <fullName evidence="3">Membrane-binding protein</fullName>
    </recommendedName>
</protein>
<gene>
    <name evidence="1" type="ORF">PW52_00680</name>
</gene>
<dbReference type="STRING" id="1435349.PW52_00680"/>
<comment type="caution">
    <text evidence="1">The sequence shown here is derived from an EMBL/GenBank/DDBJ whole genome shotgun (WGS) entry which is preliminary data.</text>
</comment>
<keyword evidence="2" id="KW-1185">Reference proteome</keyword>
<evidence type="ECO:0000313" key="1">
    <source>
        <dbReference type="EMBL" id="KJD37007.1"/>
    </source>
</evidence>
<name>A0A0D7WGX8_9FLAO</name>